<dbReference type="PROSITE" id="PS50109">
    <property type="entry name" value="HIS_KIN"/>
    <property type="match status" value="1"/>
</dbReference>
<accession>A0ABU3QZ34</accession>
<feature type="domain" description="Response regulatory" evidence="8">
    <location>
        <begin position="423"/>
        <end position="534"/>
    </location>
</feature>
<dbReference type="InterPro" id="IPR029016">
    <property type="entry name" value="GAF-like_dom_sf"/>
</dbReference>
<gene>
    <name evidence="9" type="ORF">RT723_06675</name>
</gene>
<evidence type="ECO:0000256" key="6">
    <source>
        <dbReference type="PROSITE-ProRule" id="PRU00169"/>
    </source>
</evidence>
<evidence type="ECO:0000313" key="9">
    <source>
        <dbReference type="EMBL" id="MDU0112691.1"/>
    </source>
</evidence>
<dbReference type="InterPro" id="IPR004358">
    <property type="entry name" value="Sig_transdc_His_kin-like_C"/>
</dbReference>
<dbReference type="Pfam" id="PF00072">
    <property type="entry name" value="Response_reg"/>
    <property type="match status" value="1"/>
</dbReference>
<dbReference type="SUPFAM" id="SSF52172">
    <property type="entry name" value="CheY-like"/>
    <property type="match status" value="1"/>
</dbReference>
<dbReference type="PANTHER" id="PTHR43047">
    <property type="entry name" value="TWO-COMPONENT HISTIDINE PROTEIN KINASE"/>
    <property type="match status" value="1"/>
</dbReference>
<dbReference type="Gene3D" id="3.30.565.10">
    <property type="entry name" value="Histidine kinase-like ATPase, C-terminal domain"/>
    <property type="match status" value="1"/>
</dbReference>
<evidence type="ECO:0000259" key="8">
    <source>
        <dbReference type="PROSITE" id="PS50110"/>
    </source>
</evidence>
<dbReference type="SMART" id="SM00065">
    <property type="entry name" value="GAF"/>
    <property type="match status" value="1"/>
</dbReference>
<comment type="catalytic activity">
    <reaction evidence="1">
        <text>ATP + protein L-histidine = ADP + protein N-phospho-L-histidine.</text>
        <dbReference type="EC" id="2.7.13.3"/>
    </reaction>
</comment>
<dbReference type="Proteomes" id="UP001257914">
    <property type="component" value="Unassembled WGS sequence"/>
</dbReference>
<dbReference type="SMART" id="SM00448">
    <property type="entry name" value="REC"/>
    <property type="match status" value="1"/>
</dbReference>
<dbReference type="InterPro" id="IPR005467">
    <property type="entry name" value="His_kinase_dom"/>
</dbReference>
<dbReference type="EMBL" id="JAWCUA010000007">
    <property type="protein sequence ID" value="MDU0112691.1"/>
    <property type="molecule type" value="Genomic_DNA"/>
</dbReference>
<dbReference type="PANTHER" id="PTHR43047:SF64">
    <property type="entry name" value="HISTIDINE KINASE CONTAINING CHEY-HOMOLOGOUS RECEIVER DOMAIN AND PAS DOMAIN-RELATED"/>
    <property type="match status" value="1"/>
</dbReference>
<name>A0ABU3QZ34_9GAMM</name>
<sequence length="539" mass="60810">MNAADKPYDENARLKALFEYDVLDTQAEKIFDDLTELASEICETPISLISLVDPDRQWFKSKVGLDAESTDRDIAFCSHAILQDDIFEIQDALKDERFFDNPLVTSAPNIRFYAGTPLRTPSGYKIGTLCVISDHPKKLSDRQKKSLKLLGREVIAQLEIRMSNIKLEVANQYKTEFLSNVSHEIRTPLNAIIGFSELLLENKELKQAFSEQYDFIEKIDFSGKRLLTIINSVLDLSKIEAGKMELEQVNCNLLDYINNIFMSLSGKAKEKNINFSKVEHNDIPKIIIIDVSKLGQILTNLIGNAIKFTDPDKSVRLELCIIDNMLNIVIVDEGVGIELEDLSLLFDKYSRVGKSKTNFEGTGLGLYITKGLVTLMGGTINLKSKPNVGTEFHVQLPFKLPNDEELIKLEAKNVDISMYNRLTLLVVEDNIVNQMVISAMLKSLGIKTSVVGSGEEALDNLKSNEYEIILMDINLPGIDGLETSRMIKSINPNQYIFALTADVYRSTREKKLFNNFLTKPILLEDLKMALSEAIVEFKW</sequence>
<dbReference type="EC" id="2.7.13.3" evidence="2"/>
<dbReference type="Pfam" id="PF01590">
    <property type="entry name" value="GAF"/>
    <property type="match status" value="1"/>
</dbReference>
<keyword evidence="5" id="KW-0418">Kinase</keyword>
<dbReference type="PROSITE" id="PS50110">
    <property type="entry name" value="RESPONSE_REGULATORY"/>
    <property type="match status" value="1"/>
</dbReference>
<proteinExistence type="predicted"/>
<comment type="caution">
    <text evidence="9">The sequence shown here is derived from an EMBL/GenBank/DDBJ whole genome shotgun (WGS) entry which is preliminary data.</text>
</comment>
<dbReference type="InterPro" id="IPR036890">
    <property type="entry name" value="HATPase_C_sf"/>
</dbReference>
<dbReference type="InterPro" id="IPR011006">
    <property type="entry name" value="CheY-like_superfamily"/>
</dbReference>
<dbReference type="Gene3D" id="1.10.287.130">
    <property type="match status" value="1"/>
</dbReference>
<reference evidence="9 10" key="1">
    <citation type="submission" date="2023-10" db="EMBL/GenBank/DDBJ databases">
        <title>Psychrosphaera aquimaarina strain SW33 isolated from seawater.</title>
        <authorList>
            <person name="Bayburt H."/>
            <person name="Kim J.M."/>
            <person name="Choi B.J."/>
            <person name="Jeon C.O."/>
        </authorList>
    </citation>
    <scope>NUCLEOTIDE SEQUENCE [LARGE SCALE GENOMIC DNA]</scope>
    <source>
        <strain evidence="9 10">KCTC 52743</strain>
    </source>
</reference>
<evidence type="ECO:0000256" key="2">
    <source>
        <dbReference type="ARBA" id="ARBA00012438"/>
    </source>
</evidence>
<keyword evidence="9" id="KW-0547">Nucleotide-binding</keyword>
<dbReference type="InterPro" id="IPR003661">
    <property type="entry name" value="HisK_dim/P_dom"/>
</dbReference>
<organism evidence="9 10">
    <name type="scientific">Psychrosphaera aquimarina</name>
    <dbReference type="NCBI Taxonomy" id="2044854"/>
    <lineage>
        <taxon>Bacteria</taxon>
        <taxon>Pseudomonadati</taxon>
        <taxon>Pseudomonadota</taxon>
        <taxon>Gammaproteobacteria</taxon>
        <taxon>Alteromonadales</taxon>
        <taxon>Pseudoalteromonadaceae</taxon>
        <taxon>Psychrosphaera</taxon>
    </lineage>
</organism>
<dbReference type="Gene3D" id="3.40.50.2300">
    <property type="match status" value="1"/>
</dbReference>
<dbReference type="InterPro" id="IPR036097">
    <property type="entry name" value="HisK_dim/P_sf"/>
</dbReference>
<evidence type="ECO:0000256" key="5">
    <source>
        <dbReference type="ARBA" id="ARBA00022777"/>
    </source>
</evidence>
<dbReference type="Pfam" id="PF02518">
    <property type="entry name" value="HATPase_c"/>
    <property type="match status" value="1"/>
</dbReference>
<keyword evidence="10" id="KW-1185">Reference proteome</keyword>
<dbReference type="RefSeq" id="WP_315946404.1">
    <property type="nucleotide sequence ID" value="NZ_JAWCUA010000007.1"/>
</dbReference>
<dbReference type="InterPro" id="IPR001789">
    <property type="entry name" value="Sig_transdc_resp-reg_receiver"/>
</dbReference>
<evidence type="ECO:0000256" key="4">
    <source>
        <dbReference type="ARBA" id="ARBA00022679"/>
    </source>
</evidence>
<dbReference type="SMART" id="SM00388">
    <property type="entry name" value="HisKA"/>
    <property type="match status" value="1"/>
</dbReference>
<dbReference type="CDD" id="cd17546">
    <property type="entry name" value="REC_hyHK_CKI1_RcsC-like"/>
    <property type="match status" value="1"/>
</dbReference>
<dbReference type="InterPro" id="IPR003018">
    <property type="entry name" value="GAF"/>
</dbReference>
<dbReference type="Pfam" id="PF00512">
    <property type="entry name" value="HisKA"/>
    <property type="match status" value="1"/>
</dbReference>
<dbReference type="InterPro" id="IPR003594">
    <property type="entry name" value="HATPase_dom"/>
</dbReference>
<keyword evidence="4" id="KW-0808">Transferase</keyword>
<dbReference type="GO" id="GO:0005524">
    <property type="term" value="F:ATP binding"/>
    <property type="evidence" value="ECO:0007669"/>
    <property type="project" value="UniProtKB-KW"/>
</dbReference>
<dbReference type="PRINTS" id="PR00344">
    <property type="entry name" value="BCTRLSENSOR"/>
</dbReference>
<keyword evidence="9" id="KW-0067">ATP-binding</keyword>
<dbReference type="CDD" id="cd00082">
    <property type="entry name" value="HisKA"/>
    <property type="match status" value="1"/>
</dbReference>
<dbReference type="SUPFAM" id="SSF47384">
    <property type="entry name" value="Homodimeric domain of signal transducing histidine kinase"/>
    <property type="match status" value="1"/>
</dbReference>
<evidence type="ECO:0000313" key="10">
    <source>
        <dbReference type="Proteomes" id="UP001257914"/>
    </source>
</evidence>
<feature type="domain" description="Histidine kinase" evidence="7">
    <location>
        <begin position="180"/>
        <end position="400"/>
    </location>
</feature>
<dbReference type="SUPFAM" id="SSF55874">
    <property type="entry name" value="ATPase domain of HSP90 chaperone/DNA topoisomerase II/histidine kinase"/>
    <property type="match status" value="1"/>
</dbReference>
<protein>
    <recommendedName>
        <fullName evidence="2">histidine kinase</fullName>
        <ecNumber evidence="2">2.7.13.3</ecNumber>
    </recommendedName>
</protein>
<dbReference type="SMART" id="SM00387">
    <property type="entry name" value="HATPase_c"/>
    <property type="match status" value="1"/>
</dbReference>
<evidence type="ECO:0000256" key="1">
    <source>
        <dbReference type="ARBA" id="ARBA00000085"/>
    </source>
</evidence>
<dbReference type="SUPFAM" id="SSF55781">
    <property type="entry name" value="GAF domain-like"/>
    <property type="match status" value="1"/>
</dbReference>
<keyword evidence="3 6" id="KW-0597">Phosphoprotein</keyword>
<dbReference type="Gene3D" id="3.30.450.40">
    <property type="match status" value="1"/>
</dbReference>
<evidence type="ECO:0000256" key="3">
    <source>
        <dbReference type="ARBA" id="ARBA00022553"/>
    </source>
</evidence>
<evidence type="ECO:0000259" key="7">
    <source>
        <dbReference type="PROSITE" id="PS50109"/>
    </source>
</evidence>
<feature type="modified residue" description="4-aspartylphosphate" evidence="6">
    <location>
        <position position="472"/>
    </location>
</feature>